<dbReference type="EMBL" id="BGZK01000264">
    <property type="protein sequence ID" value="GBP32792.1"/>
    <property type="molecule type" value="Genomic_DNA"/>
</dbReference>
<dbReference type="Proteomes" id="UP000299102">
    <property type="component" value="Unassembled WGS sequence"/>
</dbReference>
<gene>
    <name evidence="1" type="ORF">EVAR_18947_1</name>
</gene>
<accession>A0A4C1V3G6</accession>
<protein>
    <submittedName>
        <fullName evidence="1">Uncharacterized protein</fullName>
    </submittedName>
</protein>
<dbReference type="AlphaFoldDB" id="A0A4C1V3G6"/>
<organism evidence="1 2">
    <name type="scientific">Eumeta variegata</name>
    <name type="common">Bagworm moth</name>
    <name type="synonym">Eumeta japonica</name>
    <dbReference type="NCBI Taxonomy" id="151549"/>
    <lineage>
        <taxon>Eukaryota</taxon>
        <taxon>Metazoa</taxon>
        <taxon>Ecdysozoa</taxon>
        <taxon>Arthropoda</taxon>
        <taxon>Hexapoda</taxon>
        <taxon>Insecta</taxon>
        <taxon>Pterygota</taxon>
        <taxon>Neoptera</taxon>
        <taxon>Endopterygota</taxon>
        <taxon>Lepidoptera</taxon>
        <taxon>Glossata</taxon>
        <taxon>Ditrysia</taxon>
        <taxon>Tineoidea</taxon>
        <taxon>Psychidae</taxon>
        <taxon>Oiketicinae</taxon>
        <taxon>Eumeta</taxon>
    </lineage>
</organism>
<proteinExistence type="predicted"/>
<name>A0A4C1V3G6_EUMVA</name>
<sequence>MSRVWCSGTPSLLNRHYLLGSFYTHNNKPGFYCIPETISRPSTNRPNVNAGLFAERLTDPSRVFAGAHTAPSGGDVRTRVRDVPVRKRRLRHWKGLSMNDE</sequence>
<evidence type="ECO:0000313" key="2">
    <source>
        <dbReference type="Proteomes" id="UP000299102"/>
    </source>
</evidence>
<keyword evidence="2" id="KW-1185">Reference proteome</keyword>
<comment type="caution">
    <text evidence="1">The sequence shown here is derived from an EMBL/GenBank/DDBJ whole genome shotgun (WGS) entry which is preliminary data.</text>
</comment>
<evidence type="ECO:0000313" key="1">
    <source>
        <dbReference type="EMBL" id="GBP32792.1"/>
    </source>
</evidence>
<reference evidence="1 2" key="1">
    <citation type="journal article" date="2019" name="Commun. Biol.">
        <title>The bagworm genome reveals a unique fibroin gene that provides high tensile strength.</title>
        <authorList>
            <person name="Kono N."/>
            <person name="Nakamura H."/>
            <person name="Ohtoshi R."/>
            <person name="Tomita M."/>
            <person name="Numata K."/>
            <person name="Arakawa K."/>
        </authorList>
    </citation>
    <scope>NUCLEOTIDE SEQUENCE [LARGE SCALE GENOMIC DNA]</scope>
</reference>